<feature type="region of interest" description="Disordered" evidence="3">
    <location>
        <begin position="1"/>
        <end position="32"/>
    </location>
</feature>
<keyword evidence="1" id="KW-0732">Signal</keyword>
<dbReference type="GO" id="GO:0007166">
    <property type="term" value="P:cell surface receptor signaling pathway"/>
    <property type="evidence" value="ECO:0000318"/>
    <property type="project" value="GO_Central"/>
</dbReference>
<dbReference type="GO" id="GO:0009897">
    <property type="term" value="C:external side of plasma membrane"/>
    <property type="evidence" value="ECO:0000318"/>
    <property type="project" value="GO_Central"/>
</dbReference>
<evidence type="ECO:0000256" key="1">
    <source>
        <dbReference type="ARBA" id="ARBA00022729"/>
    </source>
</evidence>
<organism evidence="6 7">
    <name type="scientific">Sus scrofa</name>
    <name type="common">Pig</name>
    <dbReference type="NCBI Taxonomy" id="9823"/>
    <lineage>
        <taxon>Eukaryota</taxon>
        <taxon>Metazoa</taxon>
        <taxon>Chordata</taxon>
        <taxon>Craniata</taxon>
        <taxon>Vertebrata</taxon>
        <taxon>Euteleostomi</taxon>
        <taxon>Mammalia</taxon>
        <taxon>Eutheria</taxon>
        <taxon>Laurasiatheria</taxon>
        <taxon>Artiodactyla</taxon>
        <taxon>Suina</taxon>
        <taxon>Suidae</taxon>
        <taxon>Sus</taxon>
    </lineage>
</organism>
<name>A0A5G2QJW8_PIG</name>
<dbReference type="GO" id="GO:0004888">
    <property type="term" value="F:transmembrane signaling receptor activity"/>
    <property type="evidence" value="ECO:0000318"/>
    <property type="project" value="GO_Central"/>
</dbReference>
<reference evidence="6" key="2">
    <citation type="journal article" date="2020" name="Gigascience">
        <title>An improved pig reference genome sequence to enable pig genetics and genomics research.</title>
        <authorList>
            <person name="Warr A."/>
            <person name="Affara N."/>
            <person name="Aken B."/>
            <person name="Beiki H."/>
            <person name="Bickhart D.M."/>
            <person name="Billis K."/>
            <person name="Chow W."/>
            <person name="Eory L."/>
            <person name="Finlayson H.A."/>
            <person name="Flicek P."/>
            <person name="Giron C.G."/>
            <person name="Griffin D.K."/>
            <person name="Hall R."/>
            <person name="Hannum G."/>
            <person name="Hourlier T."/>
            <person name="Howe K."/>
            <person name="Hume D.A."/>
            <person name="Izuogu O."/>
            <person name="Kim K."/>
            <person name="Koren S."/>
            <person name="Liu H."/>
            <person name="Manchanda N."/>
            <person name="Martin F.J."/>
            <person name="Nonneman D.J."/>
            <person name="O'Connor R.E."/>
            <person name="Phillippy A.M."/>
            <person name="Rohrer G.A."/>
            <person name="Rosen B.D."/>
            <person name="Rund L.A."/>
            <person name="Sargent C.A."/>
            <person name="Schook L.B."/>
            <person name="Schroeder S.G."/>
            <person name="Schwartz A.S."/>
            <person name="Skinner B.M."/>
            <person name="Talbot R."/>
            <person name="Tseng E."/>
            <person name="Tuggle C.K."/>
            <person name="Watson M."/>
            <person name="Smith T.P.L."/>
            <person name="Archibald A.L."/>
        </authorList>
    </citation>
    <scope>NUCLEOTIDE SEQUENCE [LARGE SCALE GENOMIC DNA]</scope>
    <source>
        <strain evidence="6">Duroc</strain>
    </source>
</reference>
<dbReference type="GeneTree" id="ENSGT00980000202557"/>
<evidence type="ECO:0000256" key="2">
    <source>
        <dbReference type="ARBA" id="ARBA00023180"/>
    </source>
</evidence>
<keyword evidence="4" id="KW-0812">Transmembrane</keyword>
<reference evidence="7" key="1">
    <citation type="submission" date="2009-11" db="EMBL/GenBank/DDBJ databases">
        <authorList>
            <consortium name="Porcine genome sequencing project"/>
        </authorList>
    </citation>
    <scope>NUCLEOTIDE SEQUENCE [LARGE SCALE GENOMIC DNA]</scope>
    <source>
        <strain evidence="7">Duroc</strain>
    </source>
</reference>
<protein>
    <recommendedName>
        <fullName evidence="5">IL-40-like Ig domain-containing protein</fullName>
    </recommendedName>
</protein>
<feature type="domain" description="IL-40-like Ig" evidence="5">
    <location>
        <begin position="172"/>
        <end position="263"/>
    </location>
</feature>
<feature type="transmembrane region" description="Helical" evidence="4">
    <location>
        <begin position="46"/>
        <end position="67"/>
    </location>
</feature>
<evidence type="ECO:0000259" key="5">
    <source>
        <dbReference type="Pfam" id="PF17736"/>
    </source>
</evidence>
<dbReference type="Proteomes" id="UP000008227">
    <property type="component" value="Chromosome 12"/>
</dbReference>
<proteinExistence type="predicted"/>
<evidence type="ECO:0000313" key="6">
    <source>
        <dbReference type="Ensembl" id="ENSSSCP00000064788.1"/>
    </source>
</evidence>
<sequence length="318" mass="34602">MAQLRLWGKKKKGVPKPGIEPKPQQPPEPQQGQCWLLNPLSDQGTLSISFSSIFFSFFLFLFCLFAFSRAAPHSIWRFPVSLLTETAHKVLEVVPRGRQVLIRHHSPGVQPSISSSLWGGGATEITKKGVGTYGPASNTIGVTPASRLVGLCSEGICSGEGVKVSLSHLPEPVSQLLVNFILLDGGPSGPWVKVSCWASSGSPPITYSLVGRDSGTYMKQTQNYKEAANFSFPLTQTSCWLRCQAANNISAQHSALTLVPPGEQTPRIPEGQLPGPAITLPLFQTTTFWLDFTSRRLGRRNMRSVTPPGQRKGRMAHV</sequence>
<keyword evidence="4" id="KW-1133">Transmembrane helix</keyword>
<dbReference type="Bgee" id="ENSSSCG00000041583">
    <property type="expression patterns" value="Expressed in blood and 35 other cell types or tissues"/>
</dbReference>
<dbReference type="Ensembl" id="ENSSSCT00000077609.1">
    <property type="protein sequence ID" value="ENSSSCP00000064788.1"/>
    <property type="gene ID" value="ENSSSCG00000041583.1"/>
</dbReference>
<dbReference type="Pfam" id="PF17736">
    <property type="entry name" value="Ig_C17orf99"/>
    <property type="match status" value="1"/>
</dbReference>
<dbReference type="InParanoid" id="A0A5G2QJW8"/>
<keyword evidence="7" id="KW-1185">Reference proteome</keyword>
<dbReference type="FunCoup" id="A0A5G2QJW8">
    <property type="interactions" value="21"/>
</dbReference>
<evidence type="ECO:0000313" key="7">
    <source>
        <dbReference type="Proteomes" id="UP000008227"/>
    </source>
</evidence>
<dbReference type="InterPro" id="IPR040878">
    <property type="entry name" value="IL-40-like_Ig"/>
</dbReference>
<reference evidence="6" key="3">
    <citation type="submission" date="2025-08" db="UniProtKB">
        <authorList>
            <consortium name="Ensembl"/>
        </authorList>
    </citation>
    <scope>IDENTIFICATION</scope>
</reference>
<dbReference type="AlphaFoldDB" id="A0A5G2QJW8"/>
<dbReference type="GlyGen" id="A0A5G2QJW8">
    <property type="glycosylation" value="1 site"/>
</dbReference>
<evidence type="ECO:0000256" key="4">
    <source>
        <dbReference type="SAM" id="Phobius"/>
    </source>
</evidence>
<accession>A0A5G2QJW8</accession>
<keyword evidence="2" id="KW-0325">Glycoprotein</keyword>
<evidence type="ECO:0000256" key="3">
    <source>
        <dbReference type="SAM" id="MobiDB-lite"/>
    </source>
</evidence>
<feature type="compositionally biased region" description="Pro residues" evidence="3">
    <location>
        <begin position="18"/>
        <end position="29"/>
    </location>
</feature>
<reference evidence="6" key="4">
    <citation type="submission" date="2025-09" db="UniProtKB">
        <authorList>
            <consortium name="Ensembl"/>
        </authorList>
    </citation>
    <scope>IDENTIFICATION</scope>
</reference>
<keyword evidence="4" id="KW-0472">Membrane</keyword>
<dbReference type="GO" id="GO:0006955">
    <property type="term" value="P:immune response"/>
    <property type="evidence" value="ECO:0000318"/>
    <property type="project" value="GO_Central"/>
</dbReference>